<dbReference type="RefSeq" id="WP_083476905.1">
    <property type="nucleotide sequence ID" value="NZ_BBBY01000003.1"/>
</dbReference>
<dbReference type="GO" id="GO:0016791">
    <property type="term" value="F:phosphatase activity"/>
    <property type="evidence" value="ECO:0007669"/>
    <property type="project" value="TreeGrafter"/>
</dbReference>
<organism evidence="1 2">
    <name type="scientific">Sulfuracidifex metallicus DSM 6482 = JCM 9184</name>
    <dbReference type="NCBI Taxonomy" id="523847"/>
    <lineage>
        <taxon>Archaea</taxon>
        <taxon>Thermoproteota</taxon>
        <taxon>Thermoprotei</taxon>
        <taxon>Sulfolobales</taxon>
        <taxon>Sulfolobaceae</taxon>
        <taxon>Sulfuracidifex</taxon>
    </lineage>
</organism>
<sequence length="263" mass="28779">MNLGKYDLIVSDVDGVILMEGEPIWENIKALRELTSKGKKLALVTNNSGFNRVLLSRQISYLGLDVNPSLIITSSVSAATYLKERGNVQSVFVVGEEGLSDELKGFGFKVLTVSDANENLPDSVVVGLDRLSNYDKLSLAMRCISKGSLFVATNMDKLWPSKEGLKLGAGALVKAISFALNREPDFVAGKPNPWMLKVVMERSGVTDKDRIVVIGDQLETDVKMGNDEGIDTILVQTGISKEEDIDRVMIKPTYIVNNLLDLL</sequence>
<dbReference type="InterPro" id="IPR036412">
    <property type="entry name" value="HAD-like_sf"/>
</dbReference>
<evidence type="ECO:0000313" key="1">
    <source>
        <dbReference type="EMBL" id="MUN29274.1"/>
    </source>
</evidence>
<dbReference type="AlphaFoldDB" id="A0A6A9QKX1"/>
<dbReference type="Pfam" id="PF13242">
    <property type="entry name" value="Hydrolase_like"/>
    <property type="match status" value="1"/>
</dbReference>
<dbReference type="PANTHER" id="PTHR19288">
    <property type="entry name" value="4-NITROPHENYLPHOSPHATASE-RELATED"/>
    <property type="match status" value="1"/>
</dbReference>
<proteinExistence type="predicted"/>
<comment type="caution">
    <text evidence="1">The sequence shown here is derived from an EMBL/GenBank/DDBJ whole genome shotgun (WGS) entry which is preliminary data.</text>
</comment>
<dbReference type="NCBIfam" id="TIGR01460">
    <property type="entry name" value="HAD-SF-IIA"/>
    <property type="match status" value="1"/>
</dbReference>
<name>A0A6A9QKX1_SULME</name>
<dbReference type="OrthoDB" id="25155at2157"/>
<dbReference type="PANTHER" id="PTHR19288:SF46">
    <property type="entry name" value="HALOACID DEHALOGENASE-LIKE HYDROLASE DOMAIN-CONTAINING PROTEIN 2"/>
    <property type="match status" value="1"/>
</dbReference>
<dbReference type="Pfam" id="PF13344">
    <property type="entry name" value="Hydrolase_6"/>
    <property type="match status" value="1"/>
</dbReference>
<protein>
    <submittedName>
        <fullName evidence="1">HAD-IIA family hydrolase</fullName>
    </submittedName>
</protein>
<dbReference type="Proteomes" id="UP000470772">
    <property type="component" value="Unassembled WGS sequence"/>
</dbReference>
<dbReference type="SUPFAM" id="SSF56784">
    <property type="entry name" value="HAD-like"/>
    <property type="match status" value="1"/>
</dbReference>
<accession>A0A6A9QKX1</accession>
<dbReference type="PIRSF" id="PIRSF000915">
    <property type="entry name" value="PGP-type_phosphatase"/>
    <property type="match status" value="1"/>
</dbReference>
<dbReference type="Gene3D" id="3.40.50.1000">
    <property type="entry name" value="HAD superfamily/HAD-like"/>
    <property type="match status" value="2"/>
</dbReference>
<evidence type="ECO:0000313" key="2">
    <source>
        <dbReference type="Proteomes" id="UP000470772"/>
    </source>
</evidence>
<keyword evidence="1" id="KW-0378">Hydrolase</keyword>
<dbReference type="InterPro" id="IPR023214">
    <property type="entry name" value="HAD_sf"/>
</dbReference>
<dbReference type="GO" id="GO:0005737">
    <property type="term" value="C:cytoplasm"/>
    <property type="evidence" value="ECO:0007669"/>
    <property type="project" value="TreeGrafter"/>
</dbReference>
<reference evidence="1 2" key="1">
    <citation type="submission" date="2019-10" db="EMBL/GenBank/DDBJ databases">
        <title>Sequencing and Assembly of Multiple Reported Metal-Biooxidizing Members of the Extremely Thermoacidophilic Archaeal Family Sulfolobaceae.</title>
        <authorList>
            <person name="Counts J.A."/>
            <person name="Kelly R.M."/>
        </authorList>
    </citation>
    <scope>NUCLEOTIDE SEQUENCE [LARGE SCALE GENOMIC DNA]</scope>
    <source>
        <strain evidence="1 2">DSM 6482</strain>
    </source>
</reference>
<dbReference type="InterPro" id="IPR006357">
    <property type="entry name" value="HAD-SF_hydro_IIA"/>
</dbReference>
<gene>
    <name evidence="1" type="ORF">GC250_07465</name>
</gene>
<keyword evidence="2" id="KW-1185">Reference proteome</keyword>
<dbReference type="EMBL" id="WGGD01000005">
    <property type="protein sequence ID" value="MUN29274.1"/>
    <property type="molecule type" value="Genomic_DNA"/>
</dbReference>